<sequence>MLETTTMQRRKFVLGMGALATGSAAAFGTGAFSSVEAHREVTVEFEGDSEAYLGLSGDDTYVTDDTDNSRLTIDIGGGSGTEAGGQGLNEYAVTTISDIVQITNQGTETVGVQLDHDDVNENVDFFISDSAADSGDQLEPGQHIWLGVQVDDTDGELSDSSDGFGNLRITTGIEEEGPEPAPEPEPPEPDPASVSGTIDHEGFGNLGPTGFDPVEFIGEDGDVVATADVEDTDGASGSFAVDELGPGDYTIEVFYDDGMGNTTEAEKEISLAEGESKDVVIEMPDIMG</sequence>
<feature type="region of interest" description="Disordered" evidence="1">
    <location>
        <begin position="173"/>
        <end position="209"/>
    </location>
</feature>
<dbReference type="AlphaFoldDB" id="L9UG96"/>
<organism evidence="2 3">
    <name type="scientific">Natrialba magadii (strain ATCC 43099 / DSM 3394 / CCM 3739 / CIP 104546 / IAM 13178 / JCM 8861 / NBRC 102185 / NCIMB 2190 / MS3)</name>
    <name type="common">Natronobacterium magadii</name>
    <dbReference type="NCBI Taxonomy" id="547559"/>
    <lineage>
        <taxon>Archaea</taxon>
        <taxon>Methanobacteriati</taxon>
        <taxon>Methanobacteriota</taxon>
        <taxon>Stenosarchaea group</taxon>
        <taxon>Halobacteria</taxon>
        <taxon>Halobacteriales</taxon>
        <taxon>Natrialbaceae</taxon>
        <taxon>Natrialba</taxon>
    </lineage>
</organism>
<proteinExistence type="predicted"/>
<dbReference type="EMBL" id="AOHS01000063">
    <property type="protein sequence ID" value="ELY23238.1"/>
    <property type="molecule type" value="Genomic_DNA"/>
</dbReference>
<comment type="caution">
    <text evidence="2">The sequence shown here is derived from an EMBL/GenBank/DDBJ whole genome shotgun (WGS) entry which is preliminary data.</text>
</comment>
<evidence type="ECO:0000256" key="1">
    <source>
        <dbReference type="SAM" id="MobiDB-lite"/>
    </source>
</evidence>
<evidence type="ECO:0000313" key="3">
    <source>
        <dbReference type="Proteomes" id="UP000011543"/>
    </source>
</evidence>
<dbReference type="PROSITE" id="PS51318">
    <property type="entry name" value="TAT"/>
    <property type="match status" value="1"/>
</dbReference>
<gene>
    <name evidence="2" type="ORF">C500_20651</name>
</gene>
<accession>L9UG96</accession>
<evidence type="ECO:0008006" key="4">
    <source>
        <dbReference type="Google" id="ProtNLM"/>
    </source>
</evidence>
<dbReference type="InterPro" id="IPR006311">
    <property type="entry name" value="TAT_signal"/>
</dbReference>
<evidence type="ECO:0000313" key="2">
    <source>
        <dbReference type="EMBL" id="ELY23238.1"/>
    </source>
</evidence>
<name>L9UG96_NATMM</name>
<reference evidence="2 3" key="1">
    <citation type="journal article" date="2014" name="PLoS Genet.">
        <title>Phylogenetically driven sequencing of extremely halophilic archaea reveals strategies for static and dynamic osmo-response.</title>
        <authorList>
            <person name="Becker E.A."/>
            <person name="Seitzer P.M."/>
            <person name="Tritt A."/>
            <person name="Larsen D."/>
            <person name="Krusor M."/>
            <person name="Yao A.I."/>
            <person name="Wu D."/>
            <person name="Madern D."/>
            <person name="Eisen J.A."/>
            <person name="Darling A.E."/>
            <person name="Facciotti M.T."/>
        </authorList>
    </citation>
    <scope>NUCLEOTIDE SEQUENCE [LARGE SCALE GENOMIC DNA]</scope>
    <source>
        <strain evidence="3">ATCC 43099 / DSM 3394 / CCM 3739 / CIP 104546 / IAM 13178 / JCM 8861 / NBRC 102185 / NCIMB 2190 / MS3</strain>
    </source>
</reference>
<dbReference type="Proteomes" id="UP000011543">
    <property type="component" value="Unassembled WGS sequence"/>
</dbReference>
<protein>
    <recommendedName>
        <fullName evidence="4">DUF1102 domain-containing protein</fullName>
    </recommendedName>
</protein>